<reference evidence="2" key="1">
    <citation type="journal article" date="2021" name="PeerJ">
        <title>Extensive microbial diversity within the chicken gut microbiome revealed by metagenomics and culture.</title>
        <authorList>
            <person name="Gilroy R."/>
            <person name="Ravi A."/>
            <person name="Getino M."/>
            <person name="Pursley I."/>
            <person name="Horton D.L."/>
            <person name="Alikhan N.F."/>
            <person name="Baker D."/>
            <person name="Gharbi K."/>
            <person name="Hall N."/>
            <person name="Watson M."/>
            <person name="Adriaenssens E.M."/>
            <person name="Foster-Nyarko E."/>
            <person name="Jarju S."/>
            <person name="Secka A."/>
            <person name="Antonio M."/>
            <person name="Oren A."/>
            <person name="Chaudhuri R.R."/>
            <person name="La Ragione R."/>
            <person name="Hildebrand F."/>
            <person name="Pallen M.J."/>
        </authorList>
    </citation>
    <scope>NUCLEOTIDE SEQUENCE</scope>
    <source>
        <strain evidence="2">2189</strain>
    </source>
</reference>
<dbReference type="AlphaFoldDB" id="A0A9D2AUW5"/>
<feature type="transmembrane region" description="Helical" evidence="1">
    <location>
        <begin position="6"/>
        <end position="22"/>
    </location>
</feature>
<dbReference type="Proteomes" id="UP000886847">
    <property type="component" value="Unassembled WGS sequence"/>
</dbReference>
<accession>A0A9D2AUW5</accession>
<feature type="transmembrane region" description="Helical" evidence="1">
    <location>
        <begin position="67"/>
        <end position="88"/>
    </location>
</feature>
<evidence type="ECO:0000256" key="1">
    <source>
        <dbReference type="SAM" id="Phobius"/>
    </source>
</evidence>
<gene>
    <name evidence="2" type="ORF">H9851_07760</name>
</gene>
<dbReference type="EMBL" id="DXEW01000037">
    <property type="protein sequence ID" value="HIX51157.1"/>
    <property type="molecule type" value="Genomic_DNA"/>
</dbReference>
<protein>
    <submittedName>
        <fullName evidence="2">Stage III sporulation AC/AD family protein</fullName>
    </submittedName>
</protein>
<reference evidence="2" key="2">
    <citation type="submission" date="2021-04" db="EMBL/GenBank/DDBJ databases">
        <authorList>
            <person name="Gilroy R."/>
        </authorList>
    </citation>
    <scope>NUCLEOTIDE SEQUENCE</scope>
    <source>
        <strain evidence="2">2189</strain>
    </source>
</reference>
<feature type="transmembrane region" description="Helical" evidence="1">
    <location>
        <begin position="100"/>
        <end position="127"/>
    </location>
</feature>
<feature type="transmembrane region" description="Helical" evidence="1">
    <location>
        <begin position="29"/>
        <end position="47"/>
    </location>
</feature>
<dbReference type="InterPro" id="IPR025664">
    <property type="entry name" value="Spore_III_AC/AD"/>
</dbReference>
<name>A0A9D2AUW5_9FIRM</name>
<comment type="caution">
    <text evidence="2">The sequence shown here is derived from an EMBL/GenBank/DDBJ whole genome shotgun (WGS) entry which is preliminary data.</text>
</comment>
<dbReference type="Pfam" id="PF06686">
    <property type="entry name" value="SpoIIIAC"/>
    <property type="match status" value="2"/>
</dbReference>
<sequence>MEIVRIVGVGLVTAIAALLLRSSKPELSFAVTIAGGAIVLIFAFELLADTFGIFSEIGALTGIDASLVTVVLKIVAIGWLVEFAAGIVEDFGSKSIADKLVFAGKVVIFSVSLPIVRTMVSLIGSFLELI</sequence>
<proteinExistence type="predicted"/>
<evidence type="ECO:0000313" key="3">
    <source>
        <dbReference type="Proteomes" id="UP000886847"/>
    </source>
</evidence>
<evidence type="ECO:0000313" key="2">
    <source>
        <dbReference type="EMBL" id="HIX51157.1"/>
    </source>
</evidence>
<keyword evidence="1" id="KW-0812">Transmembrane</keyword>
<keyword evidence="1" id="KW-1133">Transmembrane helix</keyword>
<organism evidence="2 3">
    <name type="scientific">Candidatus Borkfalkia faecavium</name>
    <dbReference type="NCBI Taxonomy" id="2838508"/>
    <lineage>
        <taxon>Bacteria</taxon>
        <taxon>Bacillati</taxon>
        <taxon>Bacillota</taxon>
        <taxon>Clostridia</taxon>
        <taxon>Christensenellales</taxon>
        <taxon>Christensenellaceae</taxon>
        <taxon>Candidatus Borkfalkia</taxon>
    </lineage>
</organism>
<keyword evidence="1" id="KW-0472">Membrane</keyword>